<dbReference type="EMBL" id="ML978717">
    <property type="protein sequence ID" value="KAF2088135.1"/>
    <property type="molecule type" value="Genomic_DNA"/>
</dbReference>
<feature type="compositionally biased region" description="Polar residues" evidence="1">
    <location>
        <begin position="313"/>
        <end position="326"/>
    </location>
</feature>
<dbReference type="PANTHER" id="PTHR23225:SF2">
    <property type="entry name" value="AT09679P-RELATED"/>
    <property type="match status" value="1"/>
</dbReference>
<sequence>MTSMGIFGDLPPIAFNDDGPLNTNWAWSGYADRDPQWPDAHPSSYRMGNSLFAAGSPVDTSRMHNMSAMQRYLHGPERTLFTADVLHLELGGGECGPPRHFEFKSQQELQAPWPYDDSCHRQVSPDSTILSSSSYSSSHRLPSDELHFANPASRRSSDGASDYSSQGVPYTQYSAYATYNPMEVTMGGGSCNLREIQSYPSPVEDADHETMDHDDCTVDVKMSAEHDTNYYNGTKSEVEHEHDTYMAAHPDEEDTIRIREAESVQPCIKDDDDGDDDYKPDSVPAKRPRRRSSQCSNSSRSLVRPAKRHTSTRKASTSSTQNQTNRVTKRQSVSKSHHGSSSPSPKSSSSVSSSSANAPRPFPCPLAAYSCTSTFASKNEWKRHVSTQHIRLGFWRCDLCPTLSVGGRDDDNNTNEDGDSTNNSNTYSFNDFNRKDLFAQHLRRMHLAPTGTASLKSSAGKRQNGNSNGNGNSPSASTTATLREADLADALERCYCRVREAPTHSGCLFCNRTFEGKDSWSERMEHVGRHLEQSRKGNNSDGGDTAQVVGEVEAWREDSQLREWLVREGLVESDGLGGWKLGNGVPKGGNDGHEVE</sequence>
<feature type="compositionally biased region" description="Low complexity" evidence="1">
    <location>
        <begin position="464"/>
        <end position="475"/>
    </location>
</feature>
<comment type="caution">
    <text evidence="2">The sequence shown here is derived from an EMBL/GenBank/DDBJ whole genome shotgun (WGS) entry which is preliminary data.</text>
</comment>
<proteinExistence type="predicted"/>
<feature type="compositionally biased region" description="Polar residues" evidence="1">
    <location>
        <begin position="451"/>
        <end position="463"/>
    </location>
</feature>
<feature type="compositionally biased region" description="Gly residues" evidence="1">
    <location>
        <begin position="577"/>
        <end position="589"/>
    </location>
</feature>
<dbReference type="Proteomes" id="UP000799776">
    <property type="component" value="Unassembled WGS sequence"/>
</dbReference>
<gene>
    <name evidence="2" type="ORF">K490DRAFT_64809</name>
</gene>
<feature type="compositionally biased region" description="Low complexity" evidence="1">
    <location>
        <begin position="339"/>
        <end position="355"/>
    </location>
</feature>
<feature type="compositionally biased region" description="Low complexity" evidence="1">
    <location>
        <begin position="124"/>
        <end position="138"/>
    </location>
</feature>
<feature type="compositionally biased region" description="Low complexity" evidence="1">
    <location>
        <begin position="293"/>
        <end position="304"/>
    </location>
</feature>
<dbReference type="PANTHER" id="PTHR23225">
    <property type="entry name" value="ZINC FINGER PROTEIN"/>
    <property type="match status" value="1"/>
</dbReference>
<protein>
    <recommendedName>
        <fullName evidence="4">C2H2-type domain-containing protein</fullName>
    </recommendedName>
</protein>
<evidence type="ECO:0000256" key="1">
    <source>
        <dbReference type="SAM" id="MobiDB-lite"/>
    </source>
</evidence>
<evidence type="ECO:0008006" key="4">
    <source>
        <dbReference type="Google" id="ProtNLM"/>
    </source>
</evidence>
<evidence type="ECO:0000313" key="2">
    <source>
        <dbReference type="EMBL" id="KAF2088135.1"/>
    </source>
</evidence>
<evidence type="ECO:0000313" key="3">
    <source>
        <dbReference type="Proteomes" id="UP000799776"/>
    </source>
</evidence>
<feature type="region of interest" description="Disordered" evidence="1">
    <location>
        <begin position="451"/>
        <end position="479"/>
    </location>
</feature>
<feature type="region of interest" description="Disordered" evidence="1">
    <location>
        <begin position="406"/>
        <end position="427"/>
    </location>
</feature>
<dbReference type="OrthoDB" id="5388486at2759"/>
<dbReference type="AlphaFoldDB" id="A0A9P4HU81"/>
<feature type="region of interest" description="Disordered" evidence="1">
    <location>
        <begin position="115"/>
        <end position="166"/>
    </location>
</feature>
<name>A0A9P4HU81_9PEZI</name>
<dbReference type="GO" id="GO:0003700">
    <property type="term" value="F:DNA-binding transcription factor activity"/>
    <property type="evidence" value="ECO:0007669"/>
    <property type="project" value="InterPro"/>
</dbReference>
<dbReference type="InterPro" id="IPR039970">
    <property type="entry name" value="TF_Grauzone"/>
</dbReference>
<feature type="region of interest" description="Disordered" evidence="1">
    <location>
        <begin position="263"/>
        <end position="358"/>
    </location>
</feature>
<accession>A0A9P4HU81</accession>
<keyword evidence="3" id="KW-1185">Reference proteome</keyword>
<organism evidence="2 3">
    <name type="scientific">Saccharata proteae CBS 121410</name>
    <dbReference type="NCBI Taxonomy" id="1314787"/>
    <lineage>
        <taxon>Eukaryota</taxon>
        <taxon>Fungi</taxon>
        <taxon>Dikarya</taxon>
        <taxon>Ascomycota</taxon>
        <taxon>Pezizomycotina</taxon>
        <taxon>Dothideomycetes</taxon>
        <taxon>Dothideomycetes incertae sedis</taxon>
        <taxon>Botryosphaeriales</taxon>
        <taxon>Saccharataceae</taxon>
        <taxon>Saccharata</taxon>
    </lineage>
</organism>
<reference evidence="2" key="1">
    <citation type="journal article" date="2020" name="Stud. Mycol.">
        <title>101 Dothideomycetes genomes: a test case for predicting lifestyles and emergence of pathogens.</title>
        <authorList>
            <person name="Haridas S."/>
            <person name="Albert R."/>
            <person name="Binder M."/>
            <person name="Bloem J."/>
            <person name="Labutti K."/>
            <person name="Salamov A."/>
            <person name="Andreopoulos B."/>
            <person name="Baker S."/>
            <person name="Barry K."/>
            <person name="Bills G."/>
            <person name="Bluhm B."/>
            <person name="Cannon C."/>
            <person name="Castanera R."/>
            <person name="Culley D."/>
            <person name="Daum C."/>
            <person name="Ezra D."/>
            <person name="Gonzalez J."/>
            <person name="Henrissat B."/>
            <person name="Kuo A."/>
            <person name="Liang C."/>
            <person name="Lipzen A."/>
            <person name="Lutzoni F."/>
            <person name="Magnuson J."/>
            <person name="Mondo S."/>
            <person name="Nolan M."/>
            <person name="Ohm R."/>
            <person name="Pangilinan J."/>
            <person name="Park H.-J."/>
            <person name="Ramirez L."/>
            <person name="Alfaro M."/>
            <person name="Sun H."/>
            <person name="Tritt A."/>
            <person name="Yoshinaga Y."/>
            <person name="Zwiers L.-H."/>
            <person name="Turgeon B."/>
            <person name="Goodwin S."/>
            <person name="Spatafora J."/>
            <person name="Crous P."/>
            <person name="Grigoriev I."/>
        </authorList>
    </citation>
    <scope>NUCLEOTIDE SEQUENCE</scope>
    <source>
        <strain evidence="2">CBS 121410</strain>
    </source>
</reference>
<feature type="region of interest" description="Disordered" evidence="1">
    <location>
        <begin position="577"/>
        <end position="596"/>
    </location>
</feature>